<proteinExistence type="predicted"/>
<evidence type="ECO:0000256" key="1">
    <source>
        <dbReference type="ARBA" id="ARBA00004651"/>
    </source>
</evidence>
<evidence type="ECO:0000259" key="6">
    <source>
        <dbReference type="PROSITE" id="PS50929"/>
    </source>
</evidence>
<dbReference type="PANTHER" id="PTHR43394:SF1">
    <property type="entry name" value="ATP-BINDING CASSETTE SUB-FAMILY B MEMBER 10, MITOCHONDRIAL"/>
    <property type="match status" value="1"/>
</dbReference>
<keyword evidence="8" id="KW-1185">Reference proteome</keyword>
<dbReference type="InterPro" id="IPR036640">
    <property type="entry name" value="ABC1_TM_sf"/>
</dbReference>
<feature type="transmembrane region" description="Helical" evidence="5">
    <location>
        <begin position="125"/>
        <end position="149"/>
    </location>
</feature>
<keyword evidence="2 5" id="KW-0812">Transmembrane</keyword>
<evidence type="ECO:0000256" key="5">
    <source>
        <dbReference type="SAM" id="Phobius"/>
    </source>
</evidence>
<dbReference type="eggNOG" id="COG2274">
    <property type="taxonomic scope" value="Bacteria"/>
</dbReference>
<dbReference type="Gene3D" id="1.20.1560.10">
    <property type="entry name" value="ABC transporter type 1, transmembrane domain"/>
    <property type="match status" value="1"/>
</dbReference>
<keyword evidence="3 5" id="KW-1133">Transmembrane helix</keyword>
<dbReference type="GO" id="GO:0015421">
    <property type="term" value="F:ABC-type oligopeptide transporter activity"/>
    <property type="evidence" value="ECO:0007669"/>
    <property type="project" value="TreeGrafter"/>
</dbReference>
<dbReference type="SUPFAM" id="SSF52540">
    <property type="entry name" value="P-loop containing nucleoside triphosphate hydrolases"/>
    <property type="match status" value="1"/>
</dbReference>
<accession>U3AJ04</accession>
<dbReference type="PROSITE" id="PS50929">
    <property type="entry name" value="ABC_TM1F"/>
    <property type="match status" value="1"/>
</dbReference>
<dbReference type="AlphaFoldDB" id="U3AJ04"/>
<feature type="transmembrane region" description="Helical" evidence="5">
    <location>
        <begin position="241"/>
        <end position="263"/>
    </location>
</feature>
<dbReference type="PANTHER" id="PTHR43394">
    <property type="entry name" value="ATP-DEPENDENT PERMEASE MDL1, MITOCHONDRIAL"/>
    <property type="match status" value="1"/>
</dbReference>
<dbReference type="RefSeq" id="WP_021713589.1">
    <property type="nucleotide sequence ID" value="NZ_BATM01000021.1"/>
</dbReference>
<dbReference type="Gene3D" id="3.40.50.300">
    <property type="entry name" value="P-loop containing nucleotide triphosphate hydrolases"/>
    <property type="match status" value="1"/>
</dbReference>
<evidence type="ECO:0000313" key="8">
    <source>
        <dbReference type="Proteomes" id="UP000016562"/>
    </source>
</evidence>
<dbReference type="InterPro" id="IPR027417">
    <property type="entry name" value="P-loop_NTPase"/>
</dbReference>
<feature type="transmembrane region" description="Helical" evidence="5">
    <location>
        <begin position="155"/>
        <end position="173"/>
    </location>
</feature>
<feature type="domain" description="ABC transmembrane type-1" evidence="6">
    <location>
        <begin position="18"/>
        <end position="297"/>
    </location>
</feature>
<feature type="transmembrane region" description="Helical" evidence="5">
    <location>
        <begin position="21"/>
        <end position="40"/>
    </location>
</feature>
<dbReference type="GO" id="GO:0005886">
    <property type="term" value="C:plasma membrane"/>
    <property type="evidence" value="ECO:0007669"/>
    <property type="project" value="UniProtKB-SubCell"/>
</dbReference>
<evidence type="ECO:0000313" key="7">
    <source>
        <dbReference type="EMBL" id="GAD79881.1"/>
    </source>
</evidence>
<dbReference type="InterPro" id="IPR011527">
    <property type="entry name" value="ABC1_TM_dom"/>
</dbReference>
<comment type="subcellular location">
    <subcellularLocation>
        <location evidence="1">Cell membrane</location>
        <topology evidence="1">Multi-pass membrane protein</topology>
    </subcellularLocation>
</comment>
<evidence type="ECO:0000256" key="2">
    <source>
        <dbReference type="ARBA" id="ARBA00022692"/>
    </source>
</evidence>
<comment type="caution">
    <text evidence="7">The sequence shown here is derived from an EMBL/GenBank/DDBJ whole genome shotgun (WGS) entry which is preliminary data.</text>
</comment>
<dbReference type="Pfam" id="PF00664">
    <property type="entry name" value="ABC_membrane"/>
    <property type="match status" value="1"/>
</dbReference>
<dbReference type="Proteomes" id="UP000016562">
    <property type="component" value="Unassembled WGS sequence"/>
</dbReference>
<evidence type="ECO:0000256" key="4">
    <source>
        <dbReference type="ARBA" id="ARBA00023136"/>
    </source>
</evidence>
<dbReference type="InterPro" id="IPR039421">
    <property type="entry name" value="Type_1_exporter"/>
</dbReference>
<dbReference type="GO" id="GO:0005524">
    <property type="term" value="F:ATP binding"/>
    <property type="evidence" value="ECO:0007669"/>
    <property type="project" value="InterPro"/>
</dbReference>
<name>U3AJ04_9VIBR</name>
<organism evidence="7 8">
    <name type="scientific">Vibrio ezurae NBRC 102218</name>
    <dbReference type="NCBI Taxonomy" id="1219080"/>
    <lineage>
        <taxon>Bacteria</taxon>
        <taxon>Pseudomonadati</taxon>
        <taxon>Pseudomonadota</taxon>
        <taxon>Gammaproteobacteria</taxon>
        <taxon>Vibrionales</taxon>
        <taxon>Vibrionaceae</taxon>
        <taxon>Vibrio</taxon>
    </lineage>
</organism>
<dbReference type="STRING" id="1219080.VEZ01S_21_00040"/>
<dbReference type="SUPFAM" id="SSF90123">
    <property type="entry name" value="ABC transporter transmembrane region"/>
    <property type="match status" value="1"/>
</dbReference>
<protein>
    <submittedName>
        <fullName evidence="7">Adhesin LapA exporter ATPase component</fullName>
    </submittedName>
</protein>
<evidence type="ECO:0000256" key="3">
    <source>
        <dbReference type="ARBA" id="ARBA00022989"/>
    </source>
</evidence>
<reference evidence="7 8" key="1">
    <citation type="submission" date="2013-09" db="EMBL/GenBank/DDBJ databases">
        <title>Whole genome shotgun sequence of Vibrio ezurae NBRC 102218.</title>
        <authorList>
            <person name="Yoshida I."/>
            <person name="Hosoyama A."/>
            <person name="Numata M."/>
            <person name="Hashimoto M."/>
            <person name="Hosoyama Y."/>
            <person name="Tsuchikane K."/>
            <person name="Noguchi M."/>
            <person name="Hirakata S."/>
            <person name="Ichikawa N."/>
            <person name="Ohji S."/>
            <person name="Yamazoe A."/>
            <person name="Fujita N."/>
        </authorList>
    </citation>
    <scope>NUCLEOTIDE SEQUENCE [LARGE SCALE GENOMIC DNA]</scope>
    <source>
        <strain evidence="7 8">NBRC 102218</strain>
    </source>
</reference>
<keyword evidence="4 5" id="KW-0472">Membrane</keyword>
<sequence length="539" mass="59521">MNNVLNSRASKRTTILRVLPSSLLINLLSLVIPLVILQIYDRILPNQSYGTAFLLLGGSAIAIMLDAFLRYVRTWMLGAAAVNTEHSTYRIIIEHLNNATSAQMKHLKPGVLQESLKGISLIKDFYSGGFISGLIDVPFAIIFLGLIYYVGGNLVFIPVVVWAITFAFVWIFTQKSAAYSKEAVYSEQSRMNFLMLVFAFFGGVKKHALESKAYRYFRHLNEKRYLSIAESERKVAIAQELIQIAAMGTSVAVVLIGSLSVLAGDLTSGGLAACSILSGRAVAPLSALMGLRLRYSSFLVANESVSDLLNELDRPTDDHVELNDFEQLSVKDVVFNRFNEQIGYSFQLTKGEAIILHHEDDDLCSNAVTVFAGLEPTVSGDFLWNETPFLNDQLSWRHKVSFVPMNPQLISGSLIDNICGFNNERLEEANLLVGALGLNRVISDLSEGMETKVGFNIGSKLSRGGIKLVALVAQLAQNTPIVVLDQPEKDLDIESLNRLSDIIKYYISQGRCFVMNTESDPLIQLASQQVQLHTLEAQA</sequence>
<dbReference type="EMBL" id="BATM01000021">
    <property type="protein sequence ID" value="GAD79881.1"/>
    <property type="molecule type" value="Genomic_DNA"/>
</dbReference>
<feature type="transmembrane region" description="Helical" evidence="5">
    <location>
        <begin position="52"/>
        <end position="69"/>
    </location>
</feature>
<gene>
    <name evidence="7" type="primary">lapB</name>
    <name evidence="7" type="ORF">VEZ01S_21_00040</name>
</gene>
<dbReference type="OrthoDB" id="5288404at2"/>